<dbReference type="EMBL" id="VEVO01000023">
    <property type="protein sequence ID" value="KAF0023013.1"/>
    <property type="molecule type" value="Genomic_DNA"/>
</dbReference>
<evidence type="ECO:0000313" key="1">
    <source>
        <dbReference type="EMBL" id="KAF0023013.1"/>
    </source>
</evidence>
<dbReference type="Proteomes" id="UP000438429">
    <property type="component" value="Unassembled WGS sequence"/>
</dbReference>
<reference evidence="1 2" key="1">
    <citation type="submission" date="2019-06" db="EMBL/GenBank/DDBJ databases">
        <title>Draft genomes of female and male turbot (Scophthalmus maximus).</title>
        <authorList>
            <person name="Xu H."/>
            <person name="Xu X.-W."/>
            <person name="Shao C."/>
            <person name="Chen S."/>
        </authorList>
    </citation>
    <scope>NUCLEOTIDE SEQUENCE [LARGE SCALE GENOMIC DNA]</scope>
    <source>
        <strain evidence="1">Ysfricsl-2016a</strain>
        <tissue evidence="1">Blood</tissue>
    </source>
</reference>
<organism evidence="1 2">
    <name type="scientific">Scophthalmus maximus</name>
    <name type="common">Turbot</name>
    <name type="synonym">Psetta maxima</name>
    <dbReference type="NCBI Taxonomy" id="52904"/>
    <lineage>
        <taxon>Eukaryota</taxon>
        <taxon>Metazoa</taxon>
        <taxon>Chordata</taxon>
        <taxon>Craniata</taxon>
        <taxon>Vertebrata</taxon>
        <taxon>Euteleostomi</taxon>
        <taxon>Actinopterygii</taxon>
        <taxon>Neopterygii</taxon>
        <taxon>Teleostei</taxon>
        <taxon>Neoteleostei</taxon>
        <taxon>Acanthomorphata</taxon>
        <taxon>Carangaria</taxon>
        <taxon>Pleuronectiformes</taxon>
        <taxon>Pleuronectoidei</taxon>
        <taxon>Scophthalmidae</taxon>
        <taxon>Scophthalmus</taxon>
    </lineage>
</organism>
<protein>
    <submittedName>
        <fullName evidence="1">Uncharacterized protein</fullName>
    </submittedName>
</protein>
<comment type="caution">
    <text evidence="1">The sequence shown here is derived from an EMBL/GenBank/DDBJ whole genome shotgun (WGS) entry which is preliminary data.</text>
</comment>
<name>A0A6A4RMD0_SCOMX</name>
<sequence length="121" mass="13800">MSKLSRQANQRAHHNRASFAFTGRSSDLYRPNLHKCRCPVRDFSSARVNYDSRSTRTKAASAPSLDIGFLFDARPPSFPPTLTELRPKHSSRKSYFVEIISVKSDVCRLRTALLQDDELRS</sequence>
<evidence type="ECO:0000313" key="2">
    <source>
        <dbReference type="Proteomes" id="UP000438429"/>
    </source>
</evidence>
<proteinExistence type="predicted"/>
<accession>A0A6A4RMD0</accession>
<dbReference type="AlphaFoldDB" id="A0A6A4RMD0"/>
<gene>
    <name evidence="1" type="ORF">F2P81_024994</name>
</gene>